<dbReference type="PROSITE" id="PS50222">
    <property type="entry name" value="EF_HAND_2"/>
    <property type="match status" value="1"/>
</dbReference>
<evidence type="ECO:0000256" key="5">
    <source>
        <dbReference type="ARBA" id="ARBA00022692"/>
    </source>
</evidence>
<dbReference type="PANTHER" id="PTHR13890">
    <property type="entry name" value="RNA SPLICING PROTEIN MRS2, MITOCHONDRIAL"/>
    <property type="match status" value="1"/>
</dbReference>
<evidence type="ECO:0000256" key="11">
    <source>
        <dbReference type="ARBA" id="ARBA00023136"/>
    </source>
</evidence>
<keyword evidence="6" id="KW-0106">Calcium</keyword>
<dbReference type="GO" id="GO:0005509">
    <property type="term" value="F:calcium ion binding"/>
    <property type="evidence" value="ECO:0007669"/>
    <property type="project" value="InterPro"/>
</dbReference>
<evidence type="ECO:0000256" key="4">
    <source>
        <dbReference type="ARBA" id="ARBA00022448"/>
    </source>
</evidence>
<feature type="domain" description="EF-hand" evidence="16">
    <location>
        <begin position="241"/>
        <end position="269"/>
    </location>
</feature>
<feature type="coiled-coil region" evidence="14">
    <location>
        <begin position="79"/>
        <end position="106"/>
    </location>
</feature>
<keyword evidence="5 15" id="KW-0812">Transmembrane</keyword>
<keyword evidence="4" id="KW-0813">Transport</keyword>
<keyword evidence="14" id="KW-0175">Coiled coil</keyword>
<keyword evidence="8" id="KW-0809">Transit peptide</keyword>
<comment type="function">
    <text evidence="13">Magnesium transporter that mediates the influx of magnesium into the mitochondrial matrix and regulates magnesium metabolism. Also permeable to calcium, sodium and potassium ions. Required for normal expression of the mitochondrial respiratory complex I subunits. May play a role in maintaining the inner mitochondrial membrane potential.</text>
</comment>
<dbReference type="OrthoDB" id="10251508at2759"/>
<dbReference type="SUPFAM" id="SSF47473">
    <property type="entry name" value="EF-hand"/>
    <property type="match status" value="1"/>
</dbReference>
<dbReference type="EMBL" id="HACA01021811">
    <property type="protein sequence ID" value="CDW39172.1"/>
    <property type="molecule type" value="Transcribed_RNA"/>
</dbReference>
<evidence type="ECO:0000256" key="15">
    <source>
        <dbReference type="SAM" id="Phobius"/>
    </source>
</evidence>
<protein>
    <recommendedName>
        <fullName evidence="3">Magnesium transporter MRS2 homolog, mitochondrial</fullName>
    </recommendedName>
    <alternativeName>
        <fullName evidence="12">MRS2-like protein</fullName>
    </alternativeName>
</protein>
<evidence type="ECO:0000256" key="6">
    <source>
        <dbReference type="ARBA" id="ARBA00022837"/>
    </source>
</evidence>
<dbReference type="Pfam" id="PF13833">
    <property type="entry name" value="EF-hand_8"/>
    <property type="match status" value="1"/>
</dbReference>
<evidence type="ECO:0000256" key="2">
    <source>
        <dbReference type="ARBA" id="ARBA00011255"/>
    </source>
</evidence>
<organism evidence="17">
    <name type="scientific">Lepeophtheirus salmonis</name>
    <name type="common">Salmon louse</name>
    <name type="synonym">Caligus salmonis</name>
    <dbReference type="NCBI Taxonomy" id="72036"/>
    <lineage>
        <taxon>Eukaryota</taxon>
        <taxon>Metazoa</taxon>
        <taxon>Ecdysozoa</taxon>
        <taxon>Arthropoda</taxon>
        <taxon>Crustacea</taxon>
        <taxon>Multicrustacea</taxon>
        <taxon>Hexanauplia</taxon>
        <taxon>Copepoda</taxon>
        <taxon>Siphonostomatoida</taxon>
        <taxon>Caligidae</taxon>
        <taxon>Lepeophtheirus</taxon>
    </lineage>
</organism>
<evidence type="ECO:0000256" key="8">
    <source>
        <dbReference type="ARBA" id="ARBA00022946"/>
    </source>
</evidence>
<dbReference type="PANTHER" id="PTHR13890:SF0">
    <property type="entry name" value="MAGNESIUM TRANSPORTER MRS2 HOMOLOG, MITOCHONDRIAL"/>
    <property type="match status" value="1"/>
</dbReference>
<dbReference type="Pfam" id="PF22099">
    <property type="entry name" value="MRS2-like"/>
    <property type="match status" value="1"/>
</dbReference>
<dbReference type="InterPro" id="IPR011992">
    <property type="entry name" value="EF-hand-dom_pair"/>
</dbReference>
<dbReference type="Gene3D" id="1.10.238.10">
    <property type="entry name" value="EF-hand"/>
    <property type="match status" value="1"/>
</dbReference>
<evidence type="ECO:0000256" key="12">
    <source>
        <dbReference type="ARBA" id="ARBA00030208"/>
    </source>
</evidence>
<dbReference type="AlphaFoldDB" id="A0A0K2UMS4"/>
<dbReference type="GO" id="GO:0005743">
    <property type="term" value="C:mitochondrial inner membrane"/>
    <property type="evidence" value="ECO:0007669"/>
    <property type="project" value="TreeGrafter"/>
</dbReference>
<comment type="subcellular location">
    <subcellularLocation>
        <location evidence="1">Membrane</location>
        <topology evidence="1">Multi-pass membrane protein</topology>
    </subcellularLocation>
</comment>
<dbReference type="GO" id="GO:0015095">
    <property type="term" value="F:magnesium ion transmembrane transporter activity"/>
    <property type="evidence" value="ECO:0007669"/>
    <property type="project" value="TreeGrafter"/>
</dbReference>
<evidence type="ECO:0000259" key="16">
    <source>
        <dbReference type="PROSITE" id="PS50222"/>
    </source>
</evidence>
<evidence type="ECO:0000313" key="17">
    <source>
        <dbReference type="EMBL" id="CDW39172.1"/>
    </source>
</evidence>
<evidence type="ECO:0000256" key="1">
    <source>
        <dbReference type="ARBA" id="ARBA00004141"/>
    </source>
</evidence>
<evidence type="ECO:0000256" key="9">
    <source>
        <dbReference type="ARBA" id="ARBA00022989"/>
    </source>
</evidence>
<comment type="subunit">
    <text evidence="2">Homopentamer.</text>
</comment>
<proteinExistence type="predicted"/>
<keyword evidence="9 15" id="KW-1133">Transmembrane helix</keyword>
<name>A0A0K2UMS4_LEPSM</name>
<keyword evidence="7" id="KW-0460">Magnesium</keyword>
<sequence>MLKFNRRLEIIKPILDILLNETSTNPDASMLRRLLAFRKSLSVFQTNVEQVRYAVSSLLKVDEDMDALYLSRKVESGHHEEVELLLEAYDADLRELESQILSMKTMIEETNDFINTHLNTLRNKIMRMSLFMEIGTLSAGTGALVGGILGMNLSNGFEEHPTAFFLVSGGTGILMLTIFSTFAMKYRSLQIDTSGARSYQTLTNLFAFVDDLETSMRLSDHTKFNKDEFGKLLYKVVGPGVEEKEVQLIFKLFDQDKSGFIEFDEIVKK</sequence>
<dbReference type="Gene3D" id="1.20.58.340">
    <property type="entry name" value="Magnesium transport protein CorA, transmembrane region"/>
    <property type="match status" value="1"/>
</dbReference>
<reference evidence="17" key="1">
    <citation type="submission" date="2014-05" db="EMBL/GenBank/DDBJ databases">
        <authorList>
            <person name="Chronopoulou M."/>
        </authorList>
    </citation>
    <scope>NUCLEOTIDE SEQUENCE</scope>
    <source>
        <tissue evidence="17">Whole organism</tissue>
    </source>
</reference>
<evidence type="ECO:0000256" key="10">
    <source>
        <dbReference type="ARBA" id="ARBA00023065"/>
    </source>
</evidence>
<evidence type="ECO:0000256" key="7">
    <source>
        <dbReference type="ARBA" id="ARBA00022842"/>
    </source>
</evidence>
<dbReference type="InterPro" id="IPR039204">
    <property type="entry name" value="MRS2-like"/>
</dbReference>
<evidence type="ECO:0000256" key="13">
    <source>
        <dbReference type="ARBA" id="ARBA00093432"/>
    </source>
</evidence>
<keyword evidence="11 15" id="KW-0472">Membrane</keyword>
<dbReference type="InterPro" id="IPR002048">
    <property type="entry name" value="EF_hand_dom"/>
</dbReference>
<evidence type="ECO:0000256" key="3">
    <source>
        <dbReference type="ARBA" id="ARBA00013621"/>
    </source>
</evidence>
<accession>A0A0K2UMS4</accession>
<feature type="transmembrane region" description="Helical" evidence="15">
    <location>
        <begin position="130"/>
        <end position="151"/>
    </location>
</feature>
<dbReference type="InterPro" id="IPR018247">
    <property type="entry name" value="EF_Hand_1_Ca_BS"/>
</dbReference>
<feature type="transmembrane region" description="Helical" evidence="15">
    <location>
        <begin position="163"/>
        <end position="184"/>
    </location>
</feature>
<dbReference type="PROSITE" id="PS00018">
    <property type="entry name" value="EF_HAND_1"/>
    <property type="match status" value="1"/>
</dbReference>
<evidence type="ECO:0000256" key="14">
    <source>
        <dbReference type="SAM" id="Coils"/>
    </source>
</evidence>
<dbReference type="GO" id="GO:0045016">
    <property type="term" value="P:mitochondrial magnesium ion transmembrane transport"/>
    <property type="evidence" value="ECO:0007669"/>
    <property type="project" value="TreeGrafter"/>
</dbReference>
<keyword evidence="10" id="KW-0406">Ion transport</keyword>